<accession>A0A0J7YN62</accession>
<dbReference type="AlphaFoldDB" id="A0A0J7YN62"/>
<reference evidence="2 3" key="1">
    <citation type="journal article" date="2014" name="Nature">
        <title>The genome of the recently domesticated crop plant sugar beet (Beta vulgaris).</title>
        <authorList>
            <person name="Dohm J.C."/>
            <person name="Minoche A.E."/>
            <person name="Holtgrawe D."/>
            <person name="Capella-Gutierrez S."/>
            <person name="Zakrzewski F."/>
            <person name="Tafer H."/>
            <person name="Rupp O."/>
            <person name="Sorensen T.R."/>
            <person name="Stracke R."/>
            <person name="Reinhardt R."/>
            <person name="Goesmann A."/>
            <person name="Kraft T."/>
            <person name="Schulz B."/>
            <person name="Stadler P.F."/>
            <person name="Schmidt T."/>
            <person name="Gabaldon T."/>
            <person name="Lehrach H."/>
            <person name="Weisshaar B."/>
            <person name="Himmelbauer H."/>
        </authorList>
    </citation>
    <scope>NUCLEOTIDE SEQUENCE [LARGE SCALE GENOMIC DNA]</scope>
    <source>
        <tissue evidence="2">Taproot</tissue>
    </source>
</reference>
<organism evidence="2 3">
    <name type="scientific">Beta vulgaris subsp. vulgaris</name>
    <name type="common">Beet</name>
    <dbReference type="NCBI Taxonomy" id="3555"/>
    <lineage>
        <taxon>Eukaryota</taxon>
        <taxon>Viridiplantae</taxon>
        <taxon>Streptophyta</taxon>
        <taxon>Embryophyta</taxon>
        <taxon>Tracheophyta</taxon>
        <taxon>Spermatophyta</taxon>
        <taxon>Magnoliopsida</taxon>
        <taxon>eudicotyledons</taxon>
        <taxon>Gunneridae</taxon>
        <taxon>Pentapetalae</taxon>
        <taxon>Caryophyllales</taxon>
        <taxon>Chenopodiaceae</taxon>
        <taxon>Betoideae</taxon>
        <taxon>Beta</taxon>
    </lineage>
</organism>
<evidence type="ECO:0000313" key="3">
    <source>
        <dbReference type="Proteomes" id="UP000035740"/>
    </source>
</evidence>
<gene>
    <name evidence="2" type="ORF">BVRB_040250</name>
</gene>
<keyword evidence="3" id="KW-1185">Reference proteome</keyword>
<dbReference type="Proteomes" id="UP000035740">
    <property type="component" value="Unassembled WGS sequence"/>
</dbReference>
<feature type="compositionally biased region" description="Basic residues" evidence="1">
    <location>
        <begin position="123"/>
        <end position="132"/>
    </location>
</feature>
<evidence type="ECO:0000256" key="1">
    <source>
        <dbReference type="SAM" id="MobiDB-lite"/>
    </source>
</evidence>
<dbReference type="EMBL" id="KQ116279">
    <property type="protein sequence ID" value="KMS65022.1"/>
    <property type="molecule type" value="Genomic_DNA"/>
</dbReference>
<feature type="compositionally biased region" description="Basic and acidic residues" evidence="1">
    <location>
        <begin position="110"/>
        <end position="122"/>
    </location>
</feature>
<protein>
    <submittedName>
        <fullName evidence="2">Uncharacterized protein</fullName>
    </submittedName>
</protein>
<name>A0A0J7YN62_BETVV</name>
<proteinExistence type="predicted"/>
<feature type="region of interest" description="Disordered" evidence="1">
    <location>
        <begin position="89"/>
        <end position="132"/>
    </location>
</feature>
<feature type="compositionally biased region" description="Basic and acidic residues" evidence="1">
    <location>
        <begin position="89"/>
        <end position="101"/>
    </location>
</feature>
<sequence length="132" mass="15228">MSPVMRRINSCPIETRLNSLTKTTSPCLRSAITTSLRGPGFVFHWRYYETLSENSDVQWVVAGHHPKGQSAPPFHRSVPFRRRRYPLEREFRLPTRSDRPTSELPMPTSAKDDNLILPEGRKWRPSHGRGCS</sequence>
<evidence type="ECO:0000313" key="2">
    <source>
        <dbReference type="EMBL" id="KMS65022.1"/>
    </source>
</evidence>
<dbReference type="Gramene" id="KMS65022">
    <property type="protein sequence ID" value="KMS65022"/>
    <property type="gene ID" value="BVRB_040250"/>
</dbReference>